<protein>
    <submittedName>
        <fullName evidence="8">Ty3-gypsy retrotransposon protein</fullName>
    </submittedName>
</protein>
<keyword evidence="6" id="KW-0695">RNA-directed DNA polymerase</keyword>
<dbReference type="SUPFAM" id="SSF56672">
    <property type="entry name" value="DNA/RNA polymerases"/>
    <property type="match status" value="1"/>
</dbReference>
<dbReference type="SUPFAM" id="SSF53098">
    <property type="entry name" value="Ribonuclease H-like"/>
    <property type="match status" value="1"/>
</dbReference>
<organism evidence="8 9">
    <name type="scientific">Tanacetum coccineum</name>
    <dbReference type="NCBI Taxonomy" id="301880"/>
    <lineage>
        <taxon>Eukaryota</taxon>
        <taxon>Viridiplantae</taxon>
        <taxon>Streptophyta</taxon>
        <taxon>Embryophyta</taxon>
        <taxon>Tracheophyta</taxon>
        <taxon>Spermatophyta</taxon>
        <taxon>Magnoliopsida</taxon>
        <taxon>eudicotyledons</taxon>
        <taxon>Gunneridae</taxon>
        <taxon>Pentapetalae</taxon>
        <taxon>asterids</taxon>
        <taxon>campanulids</taxon>
        <taxon>Asterales</taxon>
        <taxon>Asteraceae</taxon>
        <taxon>Asteroideae</taxon>
        <taxon>Anthemideae</taxon>
        <taxon>Anthemidinae</taxon>
        <taxon>Tanacetum</taxon>
    </lineage>
</organism>
<accession>A0ABQ5ADM7</accession>
<evidence type="ECO:0000256" key="1">
    <source>
        <dbReference type="ARBA" id="ARBA00022679"/>
    </source>
</evidence>
<sequence length="231" mass="26895">MRVAATYQKELFAIVEAVYKRRQYLIGRRFKIQTDYKSIKELMQQVIQTPIQQKYVRKLMGFDFLVEYKPGVANQVTNALSRMYEDRELVKAEFMAISQPIVGLLRNFKSENETLEELRALHQQLDTGSMPDRSWRREENAVGHYIQPLPMPKGLWEDVSMNFITGLPLSKGFIAVLVVVDRFSKYAYFGALPTNFNRHKVAELFLEIVVKHHGRPKTIVSDQDSIFVSKF</sequence>
<evidence type="ECO:0000256" key="4">
    <source>
        <dbReference type="ARBA" id="ARBA00022759"/>
    </source>
</evidence>
<name>A0ABQ5ADM7_9ASTR</name>
<dbReference type="Gene3D" id="3.30.420.10">
    <property type="entry name" value="Ribonuclease H-like superfamily/Ribonuclease H"/>
    <property type="match status" value="1"/>
</dbReference>
<dbReference type="InterPro" id="IPR050951">
    <property type="entry name" value="Retrovirus_Pol_polyprotein"/>
</dbReference>
<dbReference type="EMBL" id="BQNB010012092">
    <property type="protein sequence ID" value="GJS99093.1"/>
    <property type="molecule type" value="Genomic_DNA"/>
</dbReference>
<evidence type="ECO:0000259" key="7">
    <source>
        <dbReference type="PROSITE" id="PS50994"/>
    </source>
</evidence>
<reference evidence="8" key="1">
    <citation type="journal article" date="2022" name="Int. J. Mol. Sci.">
        <title>Draft Genome of Tanacetum Coccineum: Genomic Comparison of Closely Related Tanacetum-Family Plants.</title>
        <authorList>
            <person name="Yamashiro T."/>
            <person name="Shiraishi A."/>
            <person name="Nakayama K."/>
            <person name="Satake H."/>
        </authorList>
    </citation>
    <scope>NUCLEOTIDE SEQUENCE</scope>
</reference>
<evidence type="ECO:0000256" key="6">
    <source>
        <dbReference type="ARBA" id="ARBA00022918"/>
    </source>
</evidence>
<dbReference type="PROSITE" id="PS50994">
    <property type="entry name" value="INTEGRASE"/>
    <property type="match status" value="1"/>
</dbReference>
<dbReference type="InterPro" id="IPR036397">
    <property type="entry name" value="RNaseH_sf"/>
</dbReference>
<evidence type="ECO:0000256" key="2">
    <source>
        <dbReference type="ARBA" id="ARBA00022695"/>
    </source>
</evidence>
<keyword evidence="1" id="KW-0808">Transferase</keyword>
<comment type="caution">
    <text evidence="8">The sequence shown here is derived from an EMBL/GenBank/DDBJ whole genome shotgun (WGS) entry which is preliminary data.</text>
</comment>
<evidence type="ECO:0000313" key="9">
    <source>
        <dbReference type="Proteomes" id="UP001151760"/>
    </source>
</evidence>
<dbReference type="PANTHER" id="PTHR37984:SF5">
    <property type="entry name" value="PROTEIN NYNRIN-LIKE"/>
    <property type="match status" value="1"/>
</dbReference>
<gene>
    <name evidence="8" type="ORF">Tco_0820263</name>
</gene>
<evidence type="ECO:0000256" key="5">
    <source>
        <dbReference type="ARBA" id="ARBA00022801"/>
    </source>
</evidence>
<keyword evidence="9" id="KW-1185">Reference proteome</keyword>
<dbReference type="InterPro" id="IPR041373">
    <property type="entry name" value="RT_RNaseH"/>
</dbReference>
<dbReference type="PANTHER" id="PTHR37984">
    <property type="entry name" value="PROTEIN CBG26694"/>
    <property type="match status" value="1"/>
</dbReference>
<keyword evidence="2" id="KW-0548">Nucleotidyltransferase</keyword>
<feature type="domain" description="Integrase catalytic" evidence="7">
    <location>
        <begin position="148"/>
        <end position="231"/>
    </location>
</feature>
<reference evidence="8" key="2">
    <citation type="submission" date="2022-01" db="EMBL/GenBank/DDBJ databases">
        <authorList>
            <person name="Yamashiro T."/>
            <person name="Shiraishi A."/>
            <person name="Satake H."/>
            <person name="Nakayama K."/>
        </authorList>
    </citation>
    <scope>NUCLEOTIDE SEQUENCE</scope>
</reference>
<dbReference type="InterPro" id="IPR012337">
    <property type="entry name" value="RNaseH-like_sf"/>
</dbReference>
<keyword evidence="5" id="KW-0378">Hydrolase</keyword>
<dbReference type="InterPro" id="IPR043502">
    <property type="entry name" value="DNA/RNA_pol_sf"/>
</dbReference>
<dbReference type="Proteomes" id="UP001151760">
    <property type="component" value="Unassembled WGS sequence"/>
</dbReference>
<dbReference type="Pfam" id="PF17917">
    <property type="entry name" value="RT_RNaseH"/>
    <property type="match status" value="1"/>
</dbReference>
<keyword evidence="3" id="KW-0540">Nuclease</keyword>
<dbReference type="InterPro" id="IPR001584">
    <property type="entry name" value="Integrase_cat-core"/>
</dbReference>
<proteinExistence type="predicted"/>
<keyword evidence="4" id="KW-0255">Endonuclease</keyword>
<evidence type="ECO:0000313" key="8">
    <source>
        <dbReference type="EMBL" id="GJS99093.1"/>
    </source>
</evidence>
<evidence type="ECO:0000256" key="3">
    <source>
        <dbReference type="ARBA" id="ARBA00022722"/>
    </source>
</evidence>